<protein>
    <submittedName>
        <fullName evidence="1 2">Uncharacterized protein</fullName>
    </submittedName>
</protein>
<gene>
    <name evidence="1" type="ORF">BRADI_1g57795v3</name>
</gene>
<reference evidence="1 2" key="1">
    <citation type="journal article" date="2010" name="Nature">
        <title>Genome sequencing and analysis of the model grass Brachypodium distachyon.</title>
        <authorList>
            <consortium name="International Brachypodium Initiative"/>
        </authorList>
    </citation>
    <scope>NUCLEOTIDE SEQUENCE [LARGE SCALE GENOMIC DNA]</scope>
    <source>
        <strain evidence="1 2">Bd21</strain>
    </source>
</reference>
<keyword evidence="3" id="KW-1185">Reference proteome</keyword>
<dbReference type="AlphaFoldDB" id="A0A2K2DS48"/>
<name>A0A2K2DS48_BRADI</name>
<dbReference type="Proteomes" id="UP000008810">
    <property type="component" value="Chromosome 1"/>
</dbReference>
<reference evidence="1" key="2">
    <citation type="submission" date="2017-06" db="EMBL/GenBank/DDBJ databases">
        <title>WGS assembly of Brachypodium distachyon.</title>
        <authorList>
            <consortium name="The International Brachypodium Initiative"/>
            <person name="Lucas S."/>
            <person name="Harmon-Smith M."/>
            <person name="Lail K."/>
            <person name="Tice H."/>
            <person name="Grimwood J."/>
            <person name="Bruce D."/>
            <person name="Barry K."/>
            <person name="Shu S."/>
            <person name="Lindquist E."/>
            <person name="Wang M."/>
            <person name="Pitluck S."/>
            <person name="Vogel J.P."/>
            <person name="Garvin D.F."/>
            <person name="Mockler T.C."/>
            <person name="Schmutz J."/>
            <person name="Rokhsar D."/>
            <person name="Bevan M.W."/>
        </authorList>
    </citation>
    <scope>NUCLEOTIDE SEQUENCE</scope>
    <source>
        <strain evidence="1">Bd21</strain>
    </source>
</reference>
<evidence type="ECO:0000313" key="2">
    <source>
        <dbReference type="EnsemblPlants" id="PNT77100"/>
    </source>
</evidence>
<sequence>MKHRENALHRQACKELFHFNLWSARSTNCFQTSVFSSKHPKGTAALSE</sequence>
<dbReference type="EMBL" id="CM000880">
    <property type="protein sequence ID" value="PNT77100.1"/>
    <property type="molecule type" value="Genomic_DNA"/>
</dbReference>
<dbReference type="Gramene" id="PNT77100">
    <property type="protein sequence ID" value="PNT77100"/>
    <property type="gene ID" value="BRADI_1g57795v3"/>
</dbReference>
<accession>A0A2K2DS48</accession>
<proteinExistence type="predicted"/>
<dbReference type="EnsemblPlants" id="PNT77100">
    <property type="protein sequence ID" value="PNT77100"/>
    <property type="gene ID" value="BRADI_1g57795v3"/>
</dbReference>
<dbReference type="InParanoid" id="A0A2K2DS48"/>
<reference evidence="2" key="3">
    <citation type="submission" date="2018-08" db="UniProtKB">
        <authorList>
            <consortium name="EnsemblPlants"/>
        </authorList>
    </citation>
    <scope>IDENTIFICATION</scope>
    <source>
        <strain evidence="2">cv. Bd21</strain>
    </source>
</reference>
<organism evidence="1">
    <name type="scientific">Brachypodium distachyon</name>
    <name type="common">Purple false brome</name>
    <name type="synonym">Trachynia distachya</name>
    <dbReference type="NCBI Taxonomy" id="15368"/>
    <lineage>
        <taxon>Eukaryota</taxon>
        <taxon>Viridiplantae</taxon>
        <taxon>Streptophyta</taxon>
        <taxon>Embryophyta</taxon>
        <taxon>Tracheophyta</taxon>
        <taxon>Spermatophyta</taxon>
        <taxon>Magnoliopsida</taxon>
        <taxon>Liliopsida</taxon>
        <taxon>Poales</taxon>
        <taxon>Poaceae</taxon>
        <taxon>BOP clade</taxon>
        <taxon>Pooideae</taxon>
        <taxon>Stipodae</taxon>
        <taxon>Brachypodieae</taxon>
        <taxon>Brachypodium</taxon>
    </lineage>
</organism>
<evidence type="ECO:0000313" key="3">
    <source>
        <dbReference type="Proteomes" id="UP000008810"/>
    </source>
</evidence>
<evidence type="ECO:0000313" key="1">
    <source>
        <dbReference type="EMBL" id="PNT77100.1"/>
    </source>
</evidence>